<proteinExistence type="predicted"/>
<feature type="compositionally biased region" description="Acidic residues" evidence="1">
    <location>
        <begin position="100"/>
        <end position="113"/>
    </location>
</feature>
<dbReference type="Pfam" id="PF15963">
    <property type="entry name" value="Myb_DNA-bind_7"/>
    <property type="match status" value="1"/>
</dbReference>
<dbReference type="EMBL" id="JAIQCJ010002137">
    <property type="protein sequence ID" value="KAJ8781944.1"/>
    <property type="molecule type" value="Genomic_DNA"/>
</dbReference>
<feature type="region of interest" description="Disordered" evidence="1">
    <location>
        <begin position="60"/>
        <end position="114"/>
    </location>
</feature>
<evidence type="ECO:0000313" key="3">
    <source>
        <dbReference type="EMBL" id="KAJ8781944.1"/>
    </source>
</evidence>
<organism evidence="3 4">
    <name type="scientific">Eschrichtius robustus</name>
    <name type="common">California gray whale</name>
    <name type="synonym">Eschrichtius gibbosus</name>
    <dbReference type="NCBI Taxonomy" id="9764"/>
    <lineage>
        <taxon>Eukaryota</taxon>
        <taxon>Metazoa</taxon>
        <taxon>Chordata</taxon>
        <taxon>Craniata</taxon>
        <taxon>Vertebrata</taxon>
        <taxon>Euteleostomi</taxon>
        <taxon>Mammalia</taxon>
        <taxon>Eutheria</taxon>
        <taxon>Laurasiatheria</taxon>
        <taxon>Artiodactyla</taxon>
        <taxon>Whippomorpha</taxon>
        <taxon>Cetacea</taxon>
        <taxon>Mysticeti</taxon>
        <taxon>Eschrichtiidae</taxon>
        <taxon>Eschrichtius</taxon>
    </lineage>
</organism>
<feature type="domain" description="Transcription factor TFIIIB component B'' Myb" evidence="2">
    <location>
        <begin position="137"/>
        <end position="177"/>
    </location>
</feature>
<gene>
    <name evidence="3" type="ORF">J1605_010692</name>
</gene>
<protein>
    <recommendedName>
        <fullName evidence="2">Transcription factor TFIIIB component B'' Myb domain-containing protein</fullName>
    </recommendedName>
</protein>
<keyword evidence="4" id="KW-1185">Reference proteome</keyword>
<evidence type="ECO:0000259" key="2">
    <source>
        <dbReference type="Pfam" id="PF15963"/>
    </source>
</evidence>
<dbReference type="GO" id="GO:0000126">
    <property type="term" value="C:transcription factor TFIIIB complex"/>
    <property type="evidence" value="ECO:0007669"/>
    <property type="project" value="TreeGrafter"/>
</dbReference>
<dbReference type="AlphaFoldDB" id="A0AB34GR73"/>
<evidence type="ECO:0000256" key="1">
    <source>
        <dbReference type="SAM" id="MobiDB-lite"/>
    </source>
</evidence>
<dbReference type="InterPro" id="IPR039467">
    <property type="entry name" value="TFIIIB_B''_Myb"/>
</dbReference>
<feature type="compositionally biased region" description="Basic and acidic residues" evidence="1">
    <location>
        <begin position="61"/>
        <end position="83"/>
    </location>
</feature>
<comment type="caution">
    <text evidence="3">The sequence shown here is derived from an EMBL/GenBank/DDBJ whole genome shotgun (WGS) entry which is preliminary data.</text>
</comment>
<dbReference type="GO" id="GO:0070898">
    <property type="term" value="P:RNA polymerase III preinitiation complex assembly"/>
    <property type="evidence" value="ECO:0007669"/>
    <property type="project" value="TreeGrafter"/>
</dbReference>
<dbReference type="PANTHER" id="PTHR22929">
    <property type="entry name" value="RNA POLYMERASE III TRANSCRIPTION INITIATION FACTOR B"/>
    <property type="match status" value="1"/>
</dbReference>
<name>A0AB34GR73_ESCRO</name>
<reference evidence="3 4" key="1">
    <citation type="submission" date="2022-11" db="EMBL/GenBank/DDBJ databases">
        <title>Whole genome sequence of Eschrichtius robustus ER-17-0199.</title>
        <authorList>
            <person name="Bruniche-Olsen A."/>
            <person name="Black A.N."/>
            <person name="Fields C.J."/>
            <person name="Walden K."/>
            <person name="Dewoody J.A."/>
        </authorList>
    </citation>
    <scope>NUCLEOTIDE SEQUENCE [LARGE SCALE GENOMIC DNA]</scope>
    <source>
        <strain evidence="3">ER-17-0199</strain>
        <tissue evidence="3">Blubber</tissue>
    </source>
</reference>
<sequence>MQGTRVRSLVQEDPTCRRATKPMCHKRACTPEPVSLRLRAREPQLLKPVCLEPVLRNKRSHCSEKPVHRNKDSSLEQEKKTEKSLTPVQTREQEGKSTPDGEDNEEIEEEMDDGPLLVPRVKVAEDGSIILDEESLSKSFTFTETDMFFLAISMVGTDFSMIGQLFPHRARIEIKVK</sequence>
<accession>A0AB34GR73</accession>
<dbReference type="GO" id="GO:0001156">
    <property type="term" value="F:TFIIIC-class transcription factor complex binding"/>
    <property type="evidence" value="ECO:0007669"/>
    <property type="project" value="TreeGrafter"/>
</dbReference>
<dbReference type="PANTHER" id="PTHR22929:SF0">
    <property type="entry name" value="TRANSCRIPTION FACTOR TFIIIB COMPONENT B'' HOMOLOG"/>
    <property type="match status" value="1"/>
</dbReference>
<evidence type="ECO:0000313" key="4">
    <source>
        <dbReference type="Proteomes" id="UP001159641"/>
    </source>
</evidence>
<dbReference type="Proteomes" id="UP001159641">
    <property type="component" value="Unassembled WGS sequence"/>
</dbReference>